<dbReference type="Proteomes" id="UP000305067">
    <property type="component" value="Unassembled WGS sequence"/>
</dbReference>
<gene>
    <name evidence="1" type="ORF">BDV98DRAFT_647886</name>
</gene>
<keyword evidence="2" id="KW-1185">Reference proteome</keyword>
<reference evidence="1 2" key="1">
    <citation type="journal article" date="2019" name="Nat. Ecol. Evol.">
        <title>Megaphylogeny resolves global patterns of mushroom evolution.</title>
        <authorList>
            <person name="Varga T."/>
            <person name="Krizsan K."/>
            <person name="Foldi C."/>
            <person name="Dima B."/>
            <person name="Sanchez-Garcia M."/>
            <person name="Sanchez-Ramirez S."/>
            <person name="Szollosi G.J."/>
            <person name="Szarkandi J.G."/>
            <person name="Papp V."/>
            <person name="Albert L."/>
            <person name="Andreopoulos W."/>
            <person name="Angelini C."/>
            <person name="Antonin V."/>
            <person name="Barry K.W."/>
            <person name="Bougher N.L."/>
            <person name="Buchanan P."/>
            <person name="Buyck B."/>
            <person name="Bense V."/>
            <person name="Catcheside P."/>
            <person name="Chovatia M."/>
            <person name="Cooper J."/>
            <person name="Damon W."/>
            <person name="Desjardin D."/>
            <person name="Finy P."/>
            <person name="Geml J."/>
            <person name="Haridas S."/>
            <person name="Hughes K."/>
            <person name="Justo A."/>
            <person name="Karasinski D."/>
            <person name="Kautmanova I."/>
            <person name="Kiss B."/>
            <person name="Kocsube S."/>
            <person name="Kotiranta H."/>
            <person name="LaButti K.M."/>
            <person name="Lechner B.E."/>
            <person name="Liimatainen K."/>
            <person name="Lipzen A."/>
            <person name="Lukacs Z."/>
            <person name="Mihaltcheva S."/>
            <person name="Morgado L.N."/>
            <person name="Niskanen T."/>
            <person name="Noordeloos M.E."/>
            <person name="Ohm R.A."/>
            <person name="Ortiz-Santana B."/>
            <person name="Ovrebo C."/>
            <person name="Racz N."/>
            <person name="Riley R."/>
            <person name="Savchenko A."/>
            <person name="Shiryaev A."/>
            <person name="Soop K."/>
            <person name="Spirin V."/>
            <person name="Szebenyi C."/>
            <person name="Tomsovsky M."/>
            <person name="Tulloss R.E."/>
            <person name="Uehling J."/>
            <person name="Grigoriev I.V."/>
            <person name="Vagvolgyi C."/>
            <person name="Papp T."/>
            <person name="Martin F.M."/>
            <person name="Miettinen O."/>
            <person name="Hibbett D.S."/>
            <person name="Nagy L.G."/>
        </authorList>
    </citation>
    <scope>NUCLEOTIDE SEQUENCE [LARGE SCALE GENOMIC DNA]</scope>
    <source>
        <strain evidence="1 2">CBS 309.79</strain>
    </source>
</reference>
<protein>
    <submittedName>
        <fullName evidence="1">Uncharacterized protein</fullName>
    </submittedName>
</protein>
<sequence>MYIIELVCVIPHAGEPHIVGLIIRLAQLPRAKITLKTAALASVAISAFVLSYRPRVQGRRTTYSITVVDPTNIMSSKS</sequence>
<organism evidence="1 2">
    <name type="scientific">Pterulicium gracile</name>
    <dbReference type="NCBI Taxonomy" id="1884261"/>
    <lineage>
        <taxon>Eukaryota</taxon>
        <taxon>Fungi</taxon>
        <taxon>Dikarya</taxon>
        <taxon>Basidiomycota</taxon>
        <taxon>Agaricomycotina</taxon>
        <taxon>Agaricomycetes</taxon>
        <taxon>Agaricomycetidae</taxon>
        <taxon>Agaricales</taxon>
        <taxon>Pleurotineae</taxon>
        <taxon>Pterulaceae</taxon>
        <taxon>Pterulicium</taxon>
    </lineage>
</organism>
<name>A0A5C3QUI4_9AGAR</name>
<dbReference type="EMBL" id="ML178816">
    <property type="protein sequence ID" value="TFL05673.1"/>
    <property type="molecule type" value="Genomic_DNA"/>
</dbReference>
<proteinExistence type="predicted"/>
<dbReference type="AlphaFoldDB" id="A0A5C3QUI4"/>
<evidence type="ECO:0000313" key="2">
    <source>
        <dbReference type="Proteomes" id="UP000305067"/>
    </source>
</evidence>
<accession>A0A5C3QUI4</accession>
<evidence type="ECO:0000313" key="1">
    <source>
        <dbReference type="EMBL" id="TFL05673.1"/>
    </source>
</evidence>
<feature type="non-terminal residue" evidence="1">
    <location>
        <position position="78"/>
    </location>
</feature>